<dbReference type="Gene3D" id="4.10.60.10">
    <property type="entry name" value="Zinc finger, CCHC-type"/>
    <property type="match status" value="1"/>
</dbReference>
<dbReference type="EMBL" id="BQNB010010123">
    <property type="protein sequence ID" value="GJS73029.1"/>
    <property type="molecule type" value="Genomic_DNA"/>
</dbReference>
<gene>
    <name evidence="1" type="ORF">Tco_0705870</name>
</gene>
<dbReference type="InterPro" id="IPR036875">
    <property type="entry name" value="Znf_CCHC_sf"/>
</dbReference>
<sequence length="442" mass="49732">MTTLAEHMIAAGAENRHPCLIKLTEQEKLQDDCNVQATNIVLHGLPPDVYSLVNHCQAAKDIWDIVKLLMQGTELSYQECKCKLYNEFDKFTSAKGELLYEYYLRFAQLINDMHITGMTMQQVQVNTKFLNALQPEWSKFLTDVKLAKNMYNTNYDQLYAYLGQHKGHANEARLLRERYPDTLALVANHQTQSHSAQYPQQLSSTPQPTQLSYTLPSVPQNLCDTPPITQQPQAEFSQLDSGLAVPSFLPGDDPIACLNKAMTFMSTIIASHFPSTNNQLRTSSNLRNQATIQDGRGNATSSRGNNAAGHVRFVKCYNYQGEGHMARQCTKPKRPRNSTWFKEKMLLVQAQESGQVLDEEQLAFSTDFGIADGQDTQTTIIHNAAFQIDDLDAYDSDCDDISSIKAVLMANLSSYGSDVLYEVPQHDTYQNDNMLNQSVQET</sequence>
<protein>
    <submittedName>
        <fullName evidence="1">Retrovirus-related pol polyprotein from transposon TNT 1-94</fullName>
    </submittedName>
</protein>
<name>A0ABQ4Y5T5_9ASTR</name>
<proteinExistence type="predicted"/>
<evidence type="ECO:0000313" key="1">
    <source>
        <dbReference type="EMBL" id="GJS73029.1"/>
    </source>
</evidence>
<dbReference type="SUPFAM" id="SSF57756">
    <property type="entry name" value="Retrovirus zinc finger-like domains"/>
    <property type="match status" value="1"/>
</dbReference>
<reference evidence="1" key="2">
    <citation type="submission" date="2022-01" db="EMBL/GenBank/DDBJ databases">
        <authorList>
            <person name="Yamashiro T."/>
            <person name="Shiraishi A."/>
            <person name="Satake H."/>
            <person name="Nakayama K."/>
        </authorList>
    </citation>
    <scope>NUCLEOTIDE SEQUENCE</scope>
</reference>
<dbReference type="Proteomes" id="UP001151760">
    <property type="component" value="Unassembled WGS sequence"/>
</dbReference>
<reference evidence="1" key="1">
    <citation type="journal article" date="2022" name="Int. J. Mol. Sci.">
        <title>Draft Genome of Tanacetum Coccineum: Genomic Comparison of Closely Related Tanacetum-Family Plants.</title>
        <authorList>
            <person name="Yamashiro T."/>
            <person name="Shiraishi A."/>
            <person name="Nakayama K."/>
            <person name="Satake H."/>
        </authorList>
    </citation>
    <scope>NUCLEOTIDE SEQUENCE</scope>
</reference>
<comment type="caution">
    <text evidence="1">The sequence shown here is derived from an EMBL/GenBank/DDBJ whole genome shotgun (WGS) entry which is preliminary data.</text>
</comment>
<dbReference type="Pfam" id="PF14223">
    <property type="entry name" value="Retrotran_gag_2"/>
    <property type="match status" value="1"/>
</dbReference>
<evidence type="ECO:0000313" key="2">
    <source>
        <dbReference type="Proteomes" id="UP001151760"/>
    </source>
</evidence>
<organism evidence="1 2">
    <name type="scientific">Tanacetum coccineum</name>
    <dbReference type="NCBI Taxonomy" id="301880"/>
    <lineage>
        <taxon>Eukaryota</taxon>
        <taxon>Viridiplantae</taxon>
        <taxon>Streptophyta</taxon>
        <taxon>Embryophyta</taxon>
        <taxon>Tracheophyta</taxon>
        <taxon>Spermatophyta</taxon>
        <taxon>Magnoliopsida</taxon>
        <taxon>eudicotyledons</taxon>
        <taxon>Gunneridae</taxon>
        <taxon>Pentapetalae</taxon>
        <taxon>asterids</taxon>
        <taxon>campanulids</taxon>
        <taxon>Asterales</taxon>
        <taxon>Asteraceae</taxon>
        <taxon>Asteroideae</taxon>
        <taxon>Anthemideae</taxon>
        <taxon>Anthemidinae</taxon>
        <taxon>Tanacetum</taxon>
    </lineage>
</organism>
<keyword evidence="2" id="KW-1185">Reference proteome</keyword>
<accession>A0ABQ4Y5T5</accession>